<dbReference type="EMBL" id="JASNQZ010000015">
    <property type="protein sequence ID" value="KAL0947524.1"/>
    <property type="molecule type" value="Genomic_DNA"/>
</dbReference>
<protein>
    <submittedName>
        <fullName evidence="1">Uncharacterized protein</fullName>
    </submittedName>
</protein>
<proteinExistence type="predicted"/>
<dbReference type="Proteomes" id="UP001556367">
    <property type="component" value="Unassembled WGS sequence"/>
</dbReference>
<comment type="caution">
    <text evidence="1">The sequence shown here is derived from an EMBL/GenBank/DDBJ whole genome shotgun (WGS) entry which is preliminary data.</text>
</comment>
<evidence type="ECO:0000313" key="2">
    <source>
        <dbReference type="Proteomes" id="UP001556367"/>
    </source>
</evidence>
<keyword evidence="2" id="KW-1185">Reference proteome</keyword>
<reference evidence="2" key="1">
    <citation type="submission" date="2024-06" db="EMBL/GenBank/DDBJ databases">
        <title>Multi-omics analyses provide insights into the biosynthesis of the anticancer antibiotic pleurotin in Hohenbuehelia grisea.</title>
        <authorList>
            <person name="Weaver J.A."/>
            <person name="Alberti F."/>
        </authorList>
    </citation>
    <scope>NUCLEOTIDE SEQUENCE [LARGE SCALE GENOMIC DNA]</scope>
    <source>
        <strain evidence="2">T-177</strain>
    </source>
</reference>
<name>A0ABR3IVZ1_9AGAR</name>
<organism evidence="1 2">
    <name type="scientific">Hohenbuehelia grisea</name>
    <dbReference type="NCBI Taxonomy" id="104357"/>
    <lineage>
        <taxon>Eukaryota</taxon>
        <taxon>Fungi</taxon>
        <taxon>Dikarya</taxon>
        <taxon>Basidiomycota</taxon>
        <taxon>Agaricomycotina</taxon>
        <taxon>Agaricomycetes</taxon>
        <taxon>Agaricomycetidae</taxon>
        <taxon>Agaricales</taxon>
        <taxon>Pleurotineae</taxon>
        <taxon>Pleurotaceae</taxon>
        <taxon>Hohenbuehelia</taxon>
    </lineage>
</organism>
<sequence length="206" mass="22760">MSGSKRRSHTSVELACTGILACLAPLENSSFGDASDFLEGDRRYLAKAFSNRAYQGSYIHSNHSIFAFQSCLFDCHLPAIRPETKTCVFTLLKPYAFYLISVARSMSSFFSFIPHSRCIAVNGGCSCATPADHSAQLSSRYRPLGLRASAFLTAMSREARKRFVFLPCGELTCILIERGEVIPIRKRTDGISIGKCVCKNSFIESQ</sequence>
<evidence type="ECO:0000313" key="1">
    <source>
        <dbReference type="EMBL" id="KAL0947524.1"/>
    </source>
</evidence>
<gene>
    <name evidence="1" type="ORF">HGRIS_013621</name>
</gene>
<accession>A0ABR3IVZ1</accession>